<dbReference type="KEGG" id="tva:4745851"/>
<dbReference type="EMBL" id="DS114342">
    <property type="protein sequence ID" value="EAX88183.1"/>
    <property type="molecule type" value="Genomic_DNA"/>
</dbReference>
<dbReference type="VEuPathDB" id="TrichDB:TVAG_367810"/>
<feature type="transmembrane region" description="Helical" evidence="1">
    <location>
        <begin position="58"/>
        <end position="80"/>
    </location>
</feature>
<dbReference type="OrthoDB" id="10619195at2759"/>
<dbReference type="AlphaFoldDB" id="A2G3S2"/>
<keyword evidence="3" id="KW-1185">Reference proteome</keyword>
<proteinExistence type="predicted"/>
<evidence type="ECO:0000256" key="1">
    <source>
        <dbReference type="SAM" id="Phobius"/>
    </source>
</evidence>
<keyword evidence="1" id="KW-0472">Membrane</keyword>
<gene>
    <name evidence="2" type="ORF">TVAG_367810</name>
</gene>
<accession>A2G3S2</accession>
<organism evidence="2 3">
    <name type="scientific">Trichomonas vaginalis (strain ATCC PRA-98 / G3)</name>
    <dbReference type="NCBI Taxonomy" id="412133"/>
    <lineage>
        <taxon>Eukaryota</taxon>
        <taxon>Metamonada</taxon>
        <taxon>Parabasalia</taxon>
        <taxon>Trichomonadida</taxon>
        <taxon>Trichomonadidae</taxon>
        <taxon>Trichomonas</taxon>
    </lineage>
</organism>
<feature type="transmembrane region" description="Helical" evidence="1">
    <location>
        <begin position="92"/>
        <end position="112"/>
    </location>
</feature>
<feature type="transmembrane region" description="Helical" evidence="1">
    <location>
        <begin position="221"/>
        <end position="243"/>
    </location>
</feature>
<feature type="transmembrane region" description="Helical" evidence="1">
    <location>
        <begin position="154"/>
        <end position="175"/>
    </location>
</feature>
<dbReference type="VEuPathDB" id="TrichDB:TVAGG3_0117610"/>
<evidence type="ECO:0000313" key="2">
    <source>
        <dbReference type="EMBL" id="EAX88183.1"/>
    </source>
</evidence>
<dbReference type="InParanoid" id="A2G3S2"/>
<keyword evidence="1" id="KW-0812">Transmembrane</keyword>
<evidence type="ECO:0008006" key="4">
    <source>
        <dbReference type="Google" id="ProtNLM"/>
    </source>
</evidence>
<sequence length="274" mass="31491">MSDFSNPVGMLKSASELSYDDILKIIYPSDVHTPWSIVQSIYICYYLRKATTTKGMQWFRSFVIGWLLLYLPRLTISSITNVNFHGVYDYNYLIAYSITWLVFNIFPFDLAFRFCNRKIARTVLLVLQGHLEGLNLAVQIHTTNDAFTSDSNVIFSKSIIAGLVVLIIPFIVQVIDATLFDEEGRDFMTPVGYLKRMAVVISFFTIFSSNTTYWSEPLFDYSLMAFCLSLVCSLSRLFDLLYYDFHGFKYIDLILPSLGDGTPIKFSIKDILRL</sequence>
<feature type="transmembrane region" description="Helical" evidence="1">
    <location>
        <begin position="196"/>
        <end position="215"/>
    </location>
</feature>
<reference evidence="2" key="1">
    <citation type="submission" date="2006-10" db="EMBL/GenBank/DDBJ databases">
        <authorList>
            <person name="Amadeo P."/>
            <person name="Zhao Q."/>
            <person name="Wortman J."/>
            <person name="Fraser-Liggett C."/>
            <person name="Carlton J."/>
        </authorList>
    </citation>
    <scope>NUCLEOTIDE SEQUENCE</scope>
    <source>
        <strain evidence="2">G3</strain>
    </source>
</reference>
<protein>
    <recommendedName>
        <fullName evidence="4">Transmembrane protein</fullName>
    </recommendedName>
</protein>
<dbReference type="Proteomes" id="UP000001542">
    <property type="component" value="Unassembled WGS sequence"/>
</dbReference>
<dbReference type="RefSeq" id="XP_001301113.1">
    <property type="nucleotide sequence ID" value="XM_001301112.1"/>
</dbReference>
<evidence type="ECO:0000313" key="3">
    <source>
        <dbReference type="Proteomes" id="UP000001542"/>
    </source>
</evidence>
<keyword evidence="1" id="KW-1133">Transmembrane helix</keyword>
<reference evidence="2" key="2">
    <citation type="journal article" date="2007" name="Science">
        <title>Draft genome sequence of the sexually transmitted pathogen Trichomonas vaginalis.</title>
        <authorList>
            <person name="Carlton J.M."/>
            <person name="Hirt R.P."/>
            <person name="Silva J.C."/>
            <person name="Delcher A.L."/>
            <person name="Schatz M."/>
            <person name="Zhao Q."/>
            <person name="Wortman J.R."/>
            <person name="Bidwell S.L."/>
            <person name="Alsmark U.C.M."/>
            <person name="Besteiro S."/>
            <person name="Sicheritz-Ponten T."/>
            <person name="Noel C.J."/>
            <person name="Dacks J.B."/>
            <person name="Foster P.G."/>
            <person name="Simillion C."/>
            <person name="Van de Peer Y."/>
            <person name="Miranda-Saavedra D."/>
            <person name="Barton G.J."/>
            <person name="Westrop G.D."/>
            <person name="Mueller S."/>
            <person name="Dessi D."/>
            <person name="Fiori P.L."/>
            <person name="Ren Q."/>
            <person name="Paulsen I."/>
            <person name="Zhang H."/>
            <person name="Bastida-Corcuera F.D."/>
            <person name="Simoes-Barbosa A."/>
            <person name="Brown M.T."/>
            <person name="Hayes R.D."/>
            <person name="Mukherjee M."/>
            <person name="Okumura C.Y."/>
            <person name="Schneider R."/>
            <person name="Smith A.J."/>
            <person name="Vanacova S."/>
            <person name="Villalvazo M."/>
            <person name="Haas B.J."/>
            <person name="Pertea M."/>
            <person name="Feldblyum T.V."/>
            <person name="Utterback T.R."/>
            <person name="Shu C.L."/>
            <person name="Osoegawa K."/>
            <person name="de Jong P.J."/>
            <person name="Hrdy I."/>
            <person name="Horvathova L."/>
            <person name="Zubacova Z."/>
            <person name="Dolezal P."/>
            <person name="Malik S.B."/>
            <person name="Logsdon J.M. Jr."/>
            <person name="Henze K."/>
            <person name="Gupta A."/>
            <person name="Wang C.C."/>
            <person name="Dunne R.L."/>
            <person name="Upcroft J.A."/>
            <person name="Upcroft P."/>
            <person name="White O."/>
            <person name="Salzberg S.L."/>
            <person name="Tang P."/>
            <person name="Chiu C.-H."/>
            <person name="Lee Y.-S."/>
            <person name="Embley T.M."/>
            <person name="Coombs G.H."/>
            <person name="Mottram J.C."/>
            <person name="Tachezy J."/>
            <person name="Fraser-Liggett C.M."/>
            <person name="Johnson P.J."/>
        </authorList>
    </citation>
    <scope>NUCLEOTIDE SEQUENCE [LARGE SCALE GENOMIC DNA]</scope>
    <source>
        <strain evidence="2">G3</strain>
    </source>
</reference>
<name>A2G3S2_TRIV3</name>